<organism evidence="2 3">
    <name type="scientific">Andreprevotia lacus DSM 23236</name>
    <dbReference type="NCBI Taxonomy" id="1121001"/>
    <lineage>
        <taxon>Bacteria</taxon>
        <taxon>Pseudomonadati</taxon>
        <taxon>Pseudomonadota</taxon>
        <taxon>Betaproteobacteria</taxon>
        <taxon>Neisseriales</taxon>
        <taxon>Chitinibacteraceae</taxon>
        <taxon>Andreprevotia</taxon>
    </lineage>
</organism>
<sequence length="95" mass="10672">MTPLHHELAHTLSRIPTNLDRLSTLIDPDWIEQALSSSGKASIRRRKLPAEHVVWLVIGLALFRNLPIWDVVRQLDLVLDGHAITVPSASVQARQ</sequence>
<dbReference type="InterPro" id="IPR024473">
    <property type="entry name" value="Transposases_IS4_N"/>
</dbReference>
<keyword evidence="3" id="KW-1185">Reference proteome</keyword>
<name>A0A1W1Y2P4_9NEIS</name>
<gene>
    <name evidence="2" type="ORF">SAMN02745857_04342</name>
</gene>
<dbReference type="EMBL" id="FWXD01000061">
    <property type="protein sequence ID" value="SMC29998.1"/>
    <property type="molecule type" value="Genomic_DNA"/>
</dbReference>
<proteinExistence type="predicted"/>
<feature type="non-terminal residue" evidence="2">
    <location>
        <position position="95"/>
    </location>
</feature>
<evidence type="ECO:0000313" key="3">
    <source>
        <dbReference type="Proteomes" id="UP000192761"/>
    </source>
</evidence>
<reference evidence="2 3" key="1">
    <citation type="submission" date="2017-04" db="EMBL/GenBank/DDBJ databases">
        <authorList>
            <person name="Afonso C.L."/>
            <person name="Miller P.J."/>
            <person name="Scott M.A."/>
            <person name="Spackman E."/>
            <person name="Goraichik I."/>
            <person name="Dimitrov K.M."/>
            <person name="Suarez D.L."/>
            <person name="Swayne D.E."/>
        </authorList>
    </citation>
    <scope>NUCLEOTIDE SEQUENCE [LARGE SCALE GENOMIC DNA]</scope>
    <source>
        <strain evidence="2 3">DSM 23236</strain>
    </source>
</reference>
<evidence type="ECO:0000259" key="1">
    <source>
        <dbReference type="Pfam" id="PF13006"/>
    </source>
</evidence>
<evidence type="ECO:0000313" key="2">
    <source>
        <dbReference type="EMBL" id="SMC29998.1"/>
    </source>
</evidence>
<protein>
    <submittedName>
        <fullName evidence="2">Insertion element 4 transposase N-terminal</fullName>
    </submittedName>
</protein>
<dbReference type="RefSeq" id="WP_217807147.1">
    <property type="nucleotide sequence ID" value="NZ_FWXD01000061.1"/>
</dbReference>
<feature type="domain" description="Transposase IS4 N-terminal" evidence="1">
    <location>
        <begin position="17"/>
        <end position="95"/>
    </location>
</feature>
<dbReference type="Pfam" id="PF13006">
    <property type="entry name" value="Nterm_IS4"/>
    <property type="match status" value="1"/>
</dbReference>
<dbReference type="Proteomes" id="UP000192761">
    <property type="component" value="Unassembled WGS sequence"/>
</dbReference>
<dbReference type="AlphaFoldDB" id="A0A1W1Y2P4"/>
<accession>A0A1W1Y2P4</accession>